<evidence type="ECO:0000256" key="1">
    <source>
        <dbReference type="ARBA" id="ARBA00008427"/>
    </source>
</evidence>
<dbReference type="EMBL" id="NBCO01000001">
    <property type="protein sequence ID" value="ORC93776.1"/>
    <property type="molecule type" value="Genomic_DNA"/>
</dbReference>
<evidence type="ECO:0000256" key="2">
    <source>
        <dbReference type="ARBA" id="ARBA00022980"/>
    </source>
</evidence>
<name>A0A1X0PA26_9TRYP</name>
<keyword evidence="6" id="KW-1185">Reference proteome</keyword>
<sequence length="159" mass="18136">MVHSYGYKCGTRHLFAKKFRKHGVPSVSTILTNFKVGDYVDVVADSAVRAGMPHKYYHGRTGIVWNVTPRGVGVIVNKPVRNRTIRKRICVRFEHVRKSRCQEAFKQKQKDFVAFQAAKKAGKPLPKAKKSSRNGHIVRPKNVEVLARRTADYEAMIPY</sequence>
<dbReference type="SUPFAM" id="SSF50104">
    <property type="entry name" value="Translation proteins SH3-like domain"/>
    <property type="match status" value="1"/>
</dbReference>
<dbReference type="InterPro" id="IPR036948">
    <property type="entry name" value="Ribosomal_eL21_sf"/>
</dbReference>
<dbReference type="GO" id="GO:0003735">
    <property type="term" value="F:structural constituent of ribosome"/>
    <property type="evidence" value="ECO:0007669"/>
    <property type="project" value="InterPro"/>
</dbReference>
<dbReference type="PANTHER" id="PTHR20981">
    <property type="entry name" value="60S RIBOSOMAL PROTEIN L21"/>
    <property type="match status" value="1"/>
</dbReference>
<evidence type="ECO:0000313" key="6">
    <source>
        <dbReference type="Proteomes" id="UP000192257"/>
    </source>
</evidence>
<dbReference type="InterPro" id="IPR018259">
    <property type="entry name" value="Ribosomal_eL21_CS"/>
</dbReference>
<dbReference type="Gene3D" id="2.30.30.70">
    <property type="entry name" value="Ribosomal protein L21"/>
    <property type="match status" value="1"/>
</dbReference>
<dbReference type="GeneID" id="39981114"/>
<dbReference type="Proteomes" id="UP000192257">
    <property type="component" value="Unassembled WGS sequence"/>
</dbReference>
<dbReference type="STRING" id="67003.A0A1X0PA26"/>
<gene>
    <name evidence="5" type="ORF">TM35_000016530</name>
    <name evidence="4" type="ORF">TM35_000054000</name>
</gene>
<organism evidence="5 6">
    <name type="scientific">Trypanosoma theileri</name>
    <dbReference type="NCBI Taxonomy" id="67003"/>
    <lineage>
        <taxon>Eukaryota</taxon>
        <taxon>Discoba</taxon>
        <taxon>Euglenozoa</taxon>
        <taxon>Kinetoplastea</taxon>
        <taxon>Metakinetoplastina</taxon>
        <taxon>Trypanosomatida</taxon>
        <taxon>Trypanosomatidae</taxon>
        <taxon>Trypanosoma</taxon>
    </lineage>
</organism>
<dbReference type="GO" id="GO:0005840">
    <property type="term" value="C:ribosome"/>
    <property type="evidence" value="ECO:0007669"/>
    <property type="project" value="UniProtKB-KW"/>
</dbReference>
<dbReference type="PROSITE" id="PS01171">
    <property type="entry name" value="RIBOSOMAL_L21E"/>
    <property type="match status" value="1"/>
</dbReference>
<dbReference type="VEuPathDB" id="TriTrypDB:TM35_000016530"/>
<keyword evidence="2 5" id="KW-0689">Ribosomal protein</keyword>
<evidence type="ECO:0000313" key="5">
    <source>
        <dbReference type="EMBL" id="ORC93776.1"/>
    </source>
</evidence>
<dbReference type="VEuPathDB" id="TriTrypDB:TM35_000054000"/>
<dbReference type="InterPro" id="IPR001147">
    <property type="entry name" value="Ribosomal_eL21"/>
</dbReference>
<dbReference type="GO" id="GO:0006412">
    <property type="term" value="P:translation"/>
    <property type="evidence" value="ECO:0007669"/>
    <property type="project" value="InterPro"/>
</dbReference>
<protein>
    <submittedName>
        <fullName evidence="5">Ribosomal protein L21E (60S)</fullName>
    </submittedName>
</protein>
<dbReference type="AlphaFoldDB" id="A0A1X0PA26"/>
<accession>A0A1X0PA26</accession>
<reference evidence="5 6" key="1">
    <citation type="submission" date="2017-03" db="EMBL/GenBank/DDBJ databases">
        <title>An alternative strategy for trypanosome survival in the mammalian bloodstream revealed through genome and transcriptome analysis of the ubiquitous bovine parasite Trypanosoma (Megatrypanum) theileri.</title>
        <authorList>
            <person name="Kelly S."/>
            <person name="Ivens A."/>
            <person name="Mott A."/>
            <person name="O'Neill E."/>
            <person name="Emms D."/>
            <person name="Macleod O."/>
            <person name="Voorheis P."/>
            <person name="Matthews J."/>
            <person name="Matthews K."/>
            <person name="Carrington M."/>
        </authorList>
    </citation>
    <scope>NUCLEOTIDE SEQUENCE [LARGE SCALE GENOMIC DNA]</scope>
    <source>
        <strain evidence="5">Edinburgh</strain>
    </source>
</reference>
<dbReference type="FunFam" id="2.30.30.70:FF:000001">
    <property type="entry name" value="60S ribosomal protein L21"/>
    <property type="match status" value="1"/>
</dbReference>
<evidence type="ECO:0000256" key="3">
    <source>
        <dbReference type="ARBA" id="ARBA00023274"/>
    </source>
</evidence>
<keyword evidence="3" id="KW-0687">Ribonucleoprotein</keyword>
<comment type="caution">
    <text evidence="5">The sequence shown here is derived from an EMBL/GenBank/DDBJ whole genome shotgun (WGS) entry which is preliminary data.</text>
</comment>
<evidence type="ECO:0000313" key="4">
    <source>
        <dbReference type="EMBL" id="ORC91804.1"/>
    </source>
</evidence>
<dbReference type="OrthoDB" id="242498at2759"/>
<proteinExistence type="inferred from homology"/>
<dbReference type="Pfam" id="PF01157">
    <property type="entry name" value="Ribosomal_L21e"/>
    <property type="match status" value="1"/>
</dbReference>
<comment type="similarity">
    <text evidence="1">Belongs to the eukaryotic ribosomal protein eL21 family.</text>
</comment>
<dbReference type="GO" id="GO:1990904">
    <property type="term" value="C:ribonucleoprotein complex"/>
    <property type="evidence" value="ECO:0007669"/>
    <property type="project" value="UniProtKB-KW"/>
</dbReference>
<dbReference type="EMBL" id="NBCO01000005">
    <property type="protein sequence ID" value="ORC91804.1"/>
    <property type="molecule type" value="Genomic_DNA"/>
</dbReference>
<dbReference type="InterPro" id="IPR008991">
    <property type="entry name" value="Translation_prot_SH3-like_sf"/>
</dbReference>
<dbReference type="RefSeq" id="XP_028887842.1">
    <property type="nucleotide sequence ID" value="XM_029021334.1"/>
</dbReference>